<protein>
    <recommendedName>
        <fullName evidence="4">Choline/carnitine acyltransferase domain-containing protein</fullName>
    </recommendedName>
</protein>
<accession>A0ABM6JTL8</accession>
<evidence type="ECO:0000256" key="2">
    <source>
        <dbReference type="ARBA" id="ARBA00022679"/>
    </source>
</evidence>
<dbReference type="InterPro" id="IPR023213">
    <property type="entry name" value="CAT-like_dom_sf"/>
</dbReference>
<dbReference type="RefSeq" id="WP_029055077.1">
    <property type="nucleotide sequence ID" value="NZ_CP015108.1"/>
</dbReference>
<dbReference type="InterPro" id="IPR039551">
    <property type="entry name" value="Cho/carn_acyl_trans"/>
</dbReference>
<dbReference type="SUPFAM" id="SSF52777">
    <property type="entry name" value="CoA-dependent acyltransferases"/>
    <property type="match status" value="2"/>
</dbReference>
<evidence type="ECO:0000259" key="4">
    <source>
        <dbReference type="Pfam" id="PF00755"/>
    </source>
</evidence>
<dbReference type="Proteomes" id="UP000192486">
    <property type="component" value="Chromosome"/>
</dbReference>
<keyword evidence="2" id="KW-0808">Transferase</keyword>
<proteinExistence type="inferred from homology"/>
<comment type="similarity">
    <text evidence="1">Belongs to the carnitine/choline acetyltransferase family.</text>
</comment>
<dbReference type="InterPro" id="IPR042231">
    <property type="entry name" value="Cho/carn_acyl_trans_2"/>
</dbReference>
<evidence type="ECO:0000313" key="5">
    <source>
        <dbReference type="EMBL" id="ARF13595.1"/>
    </source>
</evidence>
<dbReference type="Gene3D" id="3.30.559.70">
    <property type="entry name" value="Choline/Carnitine o-acyltransferase, domain 2"/>
    <property type="match status" value="1"/>
</dbReference>
<dbReference type="PANTHER" id="PTHR22589">
    <property type="entry name" value="CARNITINE O-ACYLTRANSFERASE"/>
    <property type="match status" value="1"/>
</dbReference>
<keyword evidence="3" id="KW-0012">Acyltransferase</keyword>
<sequence>MKGRIIIKKTFAYTNELPSLPIPPLTNTKEKLLEWVEPLVNDQQLEETTKAVNHFFKVDGDAERLQKKLYELDVKMEGSWLKPLWDDMYLKFRDPLPTGMHFNILLDNKKHENRYTRAELAGKVSRLVTEFYHLIIDGEVAAVVKNGVPQDMSQYKKFFKSIRIPKVERDEFRLAAFEKRNNHVILLYKRNVYKVNVTNSEGEMYHSREIANAIERTFQEEQSEGANVGIFTTAKRDEAAKIYDQLTVSKVNADHLQAIADSLIVLSMDEESSNSEEAIENLMLNGTNKYFDKTIQVILTNKGELGYSIEHSSVDGTTIFAVISYVNEGLESEEPETIYTAEPTLMEKQQWELSAEIEKSLMRCEKDHARVKKEFSIKTTTFNSFGSDEIKKMDISPDAFFHMALQIAQYRTFGVCRSVYEPVSVRAFYEGRTECARATSMEKLNLVKALENGEESHEVLYALMQKASAAHTDRIIRCRKGFGVERHMYGLEQMYKLHGVDIGMTDTPALFSDTGYLTMRHDFISTSGMAYDNVKYRIFGPVVEGGFGLAYILLDQTISINISSSADEADHAQKLTNHLEDAFLELRQIVNRIL</sequence>
<keyword evidence="6" id="KW-1185">Reference proteome</keyword>
<dbReference type="InterPro" id="IPR000542">
    <property type="entry name" value="Carn_acyl_trans"/>
</dbReference>
<evidence type="ECO:0000256" key="1">
    <source>
        <dbReference type="ARBA" id="ARBA00005232"/>
    </source>
</evidence>
<name>A0ABM6JTL8_SPOUR</name>
<gene>
    <name evidence="5" type="ORF">SporoS204_05120</name>
</gene>
<reference evidence="5 6" key="1">
    <citation type="submission" date="2016-04" db="EMBL/GenBank/DDBJ databases">
        <title>Comparative Genomics and Epigenetics of Sporosarcina ureae.</title>
        <authorList>
            <person name="Oliver A.S."/>
            <person name="Cooper K.K."/>
        </authorList>
    </citation>
    <scope>NUCLEOTIDE SEQUENCE [LARGE SCALE GENOMIC DNA]</scope>
    <source>
        <strain evidence="5 6">S204</strain>
    </source>
</reference>
<organism evidence="5 6">
    <name type="scientific">Sporosarcina ureae</name>
    <dbReference type="NCBI Taxonomy" id="1571"/>
    <lineage>
        <taxon>Bacteria</taxon>
        <taxon>Bacillati</taxon>
        <taxon>Bacillota</taxon>
        <taxon>Bacilli</taxon>
        <taxon>Bacillales</taxon>
        <taxon>Caryophanaceae</taxon>
        <taxon>Sporosarcina</taxon>
    </lineage>
</organism>
<dbReference type="Gene3D" id="3.30.559.10">
    <property type="entry name" value="Chloramphenicol acetyltransferase-like domain"/>
    <property type="match status" value="1"/>
</dbReference>
<evidence type="ECO:0000256" key="3">
    <source>
        <dbReference type="ARBA" id="ARBA00023315"/>
    </source>
</evidence>
<feature type="domain" description="Choline/carnitine acyltransferase" evidence="4">
    <location>
        <begin position="20"/>
        <end position="580"/>
    </location>
</feature>
<dbReference type="EMBL" id="CP015108">
    <property type="protein sequence ID" value="ARF13595.1"/>
    <property type="molecule type" value="Genomic_DNA"/>
</dbReference>
<evidence type="ECO:0000313" key="6">
    <source>
        <dbReference type="Proteomes" id="UP000192486"/>
    </source>
</evidence>
<dbReference type="Pfam" id="PF00755">
    <property type="entry name" value="Carn_acyltransf"/>
    <property type="match status" value="1"/>
</dbReference>